<keyword evidence="1" id="KW-0547">Nucleotide-binding</keyword>
<proteinExistence type="predicted"/>
<evidence type="ECO:0000313" key="2">
    <source>
        <dbReference type="Proteomes" id="UP000254575"/>
    </source>
</evidence>
<keyword evidence="1" id="KW-0347">Helicase</keyword>
<name>A0A380N140_9GAMM</name>
<dbReference type="EMBL" id="UHIA01000004">
    <property type="protein sequence ID" value="SUO98006.1"/>
    <property type="molecule type" value="Genomic_DNA"/>
</dbReference>
<dbReference type="Proteomes" id="UP000254575">
    <property type="component" value="Unassembled WGS sequence"/>
</dbReference>
<keyword evidence="2" id="KW-1185">Reference proteome</keyword>
<dbReference type="AlphaFoldDB" id="A0A380N140"/>
<sequence>MEIIGNQWQPLQKLGIAIAANAGKGYGIYDHLHGFDNGALLSEHLEQAANRYYGSAGRAFIQAIQTDRENAIKRLNSEISAFMATLPQKSGQARRVAKRFALIAAALSLAKEYGIIPHNQSSLGIRQCFDEWHSLNGGGKYEDRQIIETAIDWLQTNAYSPRLIEWGHTMTERDHAGYRRYRSPPDFLGRIPKEDDDKPQEFWIIPAVFRAEICKSYEEKKVITVLKDAQWLKTQGKHHTCKRGNNTRYYVLIGMQPPETPSPEPPPADE</sequence>
<dbReference type="GO" id="GO:0004386">
    <property type="term" value="F:helicase activity"/>
    <property type="evidence" value="ECO:0007669"/>
    <property type="project" value="UniProtKB-KW"/>
</dbReference>
<accession>A0A380N140</accession>
<keyword evidence="1" id="KW-0378">Hydrolase</keyword>
<evidence type="ECO:0000313" key="1">
    <source>
        <dbReference type="EMBL" id="SUO98006.1"/>
    </source>
</evidence>
<organism evidence="1 2">
    <name type="scientific">Suttonella indologenes</name>
    <dbReference type="NCBI Taxonomy" id="13276"/>
    <lineage>
        <taxon>Bacteria</taxon>
        <taxon>Pseudomonadati</taxon>
        <taxon>Pseudomonadota</taxon>
        <taxon>Gammaproteobacteria</taxon>
        <taxon>Cardiobacteriales</taxon>
        <taxon>Cardiobacteriaceae</taxon>
        <taxon>Suttonella</taxon>
    </lineage>
</organism>
<keyword evidence="1" id="KW-0067">ATP-binding</keyword>
<protein>
    <submittedName>
        <fullName evidence="1">Superfamily II helicase and inactivated derivatives</fullName>
    </submittedName>
</protein>
<gene>
    <name evidence="1" type="ORF">NCTC10717_01745</name>
</gene>
<reference evidence="1 2" key="1">
    <citation type="submission" date="2018-06" db="EMBL/GenBank/DDBJ databases">
        <authorList>
            <consortium name="Pathogen Informatics"/>
            <person name="Doyle S."/>
        </authorList>
    </citation>
    <scope>NUCLEOTIDE SEQUENCE [LARGE SCALE GENOMIC DNA]</scope>
    <source>
        <strain evidence="1 2">NCTC10717</strain>
    </source>
</reference>